<dbReference type="EMBL" id="SRID01000207">
    <property type="protein sequence ID" value="TGB02596.1"/>
    <property type="molecule type" value="Genomic_DNA"/>
</dbReference>
<dbReference type="Pfam" id="PF04149">
    <property type="entry name" value="DUF397"/>
    <property type="match status" value="1"/>
</dbReference>
<reference evidence="2 3" key="1">
    <citation type="submission" date="2019-03" db="EMBL/GenBank/DDBJ databases">
        <authorList>
            <person name="Gonzalez-Pimentel J.L."/>
        </authorList>
    </citation>
    <scope>NUCLEOTIDE SEQUENCE [LARGE SCALE GENOMIC DNA]</scope>
    <source>
        <strain evidence="2 3">JCM 31289</strain>
    </source>
</reference>
<name>A0A4Z0GYK4_9ACTN</name>
<dbReference type="OrthoDB" id="5193099at2"/>
<evidence type="ECO:0000313" key="3">
    <source>
        <dbReference type="Proteomes" id="UP000297948"/>
    </source>
</evidence>
<gene>
    <name evidence="2" type="ORF">E4099_20430</name>
</gene>
<evidence type="ECO:0000259" key="1">
    <source>
        <dbReference type="Pfam" id="PF04149"/>
    </source>
</evidence>
<evidence type="ECO:0000313" key="2">
    <source>
        <dbReference type="EMBL" id="TGB02596.1"/>
    </source>
</evidence>
<organism evidence="2 3">
    <name type="scientific">Streptomyces palmae</name>
    <dbReference type="NCBI Taxonomy" id="1701085"/>
    <lineage>
        <taxon>Bacteria</taxon>
        <taxon>Bacillati</taxon>
        <taxon>Actinomycetota</taxon>
        <taxon>Actinomycetes</taxon>
        <taxon>Kitasatosporales</taxon>
        <taxon>Streptomycetaceae</taxon>
        <taxon>Streptomyces</taxon>
    </lineage>
</organism>
<accession>A0A4Z0GYK4</accession>
<protein>
    <submittedName>
        <fullName evidence="2">DUF397 domain-containing protein</fullName>
    </submittedName>
</protein>
<dbReference type="InterPro" id="IPR007278">
    <property type="entry name" value="DUF397"/>
</dbReference>
<sequence length="78" mass="8115">MRSRGSCEGVAWAEARWRKSSYSGEAQNACVELAHVPGAARILLRESDDPVVVVATAAGVLGAFVRAAKAGAFDAVAR</sequence>
<comment type="caution">
    <text evidence="2">The sequence shown here is derived from an EMBL/GenBank/DDBJ whole genome shotgun (WGS) entry which is preliminary data.</text>
</comment>
<keyword evidence="3" id="KW-1185">Reference proteome</keyword>
<feature type="domain" description="DUF397" evidence="1">
    <location>
        <begin position="15"/>
        <end position="69"/>
    </location>
</feature>
<dbReference type="AlphaFoldDB" id="A0A4Z0GYK4"/>
<proteinExistence type="predicted"/>
<dbReference type="Proteomes" id="UP000297948">
    <property type="component" value="Unassembled WGS sequence"/>
</dbReference>